<dbReference type="PROSITE" id="PS00616">
    <property type="entry name" value="HIS_ACID_PHOSPHAT_1"/>
    <property type="match status" value="1"/>
</dbReference>
<keyword evidence="5" id="KW-1185">Reference proteome</keyword>
<dbReference type="SUPFAM" id="SSF53254">
    <property type="entry name" value="Phosphoglycerate mutase-like"/>
    <property type="match status" value="2"/>
</dbReference>
<name>A0A8R1HJZ3_CAEJA</name>
<sequence length="877" mass="101503">MNIWIFLLVVTQNVLNGLLASSDRNDYELIFVQALWRHGSRGPTHPYKKNTIPEEDWKRIGSGYGQLTNDGGNEQLELGKAIRERYVNSGFLPKQFDEHLAKFRTSNRNRTIYSAEFNFMGMYPKPKDLEKFKKELSIKEEYSSDCVNNVMCSCERRSVLQRLGRNTTEYKNLVQEPWVIQLFHNLSEITGENVDARNFWRIPDTLRCEKRYFPKRFPVDQFPDDLMVKLEDLNTKINRFTSGLYTEKVSFGKPNTPNYKSIDIGKEIAKIRSGPLISHIYKRLKTKLNCLKSKRAARSTCSPLKYHAYSSHDMTLYALLTAMGLQDVTASDVCGWPSYASSLFIELSIFYRNPSVKKFENITPKMPFCHGKSHCQFEVFERIYNDFLIDIPIHEHCKVTSDLQEQTLAQMYTKIRQLCIIFFYIPTTLFLGFLNAETEVSDDLQLVFVHTVWRHGDRSQDGHLKNDPVDASEWIKGGGGYGQLSPEGMAQHFHLGKKLRDRYMNKFKFLHPFYDSQQIYVRSTDSNRTINSALSNMLGMFTSNDSRPGIDYPDIEGWPRGFMPLPIHTATSYLEDCMANAFCNCRRRESLLEIAHKGEQFQNFLNSEKYINVTTHISEVFNTTFTWENLWKVHDAVSTQLVHFPEILENQSWYSPQFSEDVKEMNRLTNTFISGLYDPAVVQGINVRREILKTRGGPLVNEIATRMRTKARCAKNPTKCDNYHQNLKYYAYSTHDHTVFALLAVLGIEGIVGGKEKYGQWPDYAADILIELFHNSTSGQPCFRMLYADNDNSEFDVVTPNIKGCNSKEFCDLKVFDHLAKEYRPDRPINEFCEIPPVPENQVPAHYEQQAAQSTQSAITNYWYLPTILVSLFSFHF</sequence>
<reference evidence="5" key="1">
    <citation type="submission" date="2010-08" db="EMBL/GenBank/DDBJ databases">
        <authorList>
            <consortium name="Caenorhabditis japonica Sequencing Consortium"/>
            <person name="Wilson R.K."/>
        </authorList>
    </citation>
    <scope>NUCLEOTIDE SEQUENCE [LARGE SCALE GENOMIC DNA]</scope>
    <source>
        <strain evidence="5">DF5081</strain>
    </source>
</reference>
<dbReference type="Proteomes" id="UP000005237">
    <property type="component" value="Unassembled WGS sequence"/>
</dbReference>
<dbReference type="EnsemblMetazoa" id="CJA03945a.1">
    <property type="protein sequence ID" value="CJA03945a.1"/>
    <property type="gene ID" value="WBGene00123149"/>
</dbReference>
<dbReference type="PANTHER" id="PTHR11567">
    <property type="entry name" value="ACID PHOSPHATASE-RELATED"/>
    <property type="match status" value="1"/>
</dbReference>
<evidence type="ECO:0000256" key="3">
    <source>
        <dbReference type="SAM" id="SignalP"/>
    </source>
</evidence>
<dbReference type="InterPro" id="IPR033379">
    <property type="entry name" value="Acid_Pase_AS"/>
</dbReference>
<dbReference type="InterPro" id="IPR000560">
    <property type="entry name" value="His_Pase_clade-2"/>
</dbReference>
<protein>
    <recommendedName>
        <fullName evidence="6">Acid phosphatase</fullName>
    </recommendedName>
</protein>
<reference evidence="4" key="2">
    <citation type="submission" date="2022-06" db="UniProtKB">
        <authorList>
            <consortium name="EnsemblMetazoa"/>
        </authorList>
    </citation>
    <scope>IDENTIFICATION</scope>
    <source>
        <strain evidence="4">DF5081</strain>
    </source>
</reference>
<evidence type="ECO:0000313" key="4">
    <source>
        <dbReference type="EnsemblMetazoa" id="CJA03945a.1"/>
    </source>
</evidence>
<feature type="chain" id="PRO_5035872299" description="Acid phosphatase" evidence="3">
    <location>
        <begin position="21"/>
        <end position="877"/>
    </location>
</feature>
<feature type="signal peptide" evidence="3">
    <location>
        <begin position="1"/>
        <end position="20"/>
    </location>
</feature>
<dbReference type="GO" id="GO:0003993">
    <property type="term" value="F:acid phosphatase activity"/>
    <property type="evidence" value="ECO:0007669"/>
    <property type="project" value="UniProtKB-EC"/>
</dbReference>
<comment type="catalytic activity">
    <reaction evidence="1">
        <text>a phosphate monoester + H2O = an alcohol + phosphate</text>
        <dbReference type="Rhea" id="RHEA:15017"/>
        <dbReference type="ChEBI" id="CHEBI:15377"/>
        <dbReference type="ChEBI" id="CHEBI:30879"/>
        <dbReference type="ChEBI" id="CHEBI:43474"/>
        <dbReference type="ChEBI" id="CHEBI:67140"/>
        <dbReference type="EC" id="3.1.3.2"/>
    </reaction>
</comment>
<dbReference type="InterPro" id="IPR029033">
    <property type="entry name" value="His_PPase_superfam"/>
</dbReference>
<proteinExistence type="inferred from homology"/>
<evidence type="ECO:0000256" key="1">
    <source>
        <dbReference type="ARBA" id="ARBA00000032"/>
    </source>
</evidence>
<organism evidence="4 5">
    <name type="scientific">Caenorhabditis japonica</name>
    <dbReference type="NCBI Taxonomy" id="281687"/>
    <lineage>
        <taxon>Eukaryota</taxon>
        <taxon>Metazoa</taxon>
        <taxon>Ecdysozoa</taxon>
        <taxon>Nematoda</taxon>
        <taxon>Chromadorea</taxon>
        <taxon>Rhabditida</taxon>
        <taxon>Rhabditina</taxon>
        <taxon>Rhabditomorpha</taxon>
        <taxon>Rhabditoidea</taxon>
        <taxon>Rhabditidae</taxon>
        <taxon>Peloderinae</taxon>
        <taxon>Caenorhabditis</taxon>
    </lineage>
</organism>
<dbReference type="InterPro" id="IPR050645">
    <property type="entry name" value="Histidine_acid_phosphatase"/>
</dbReference>
<comment type="similarity">
    <text evidence="2">Belongs to the histidine acid phosphatase family.</text>
</comment>
<accession>A0A8R1HJZ3</accession>
<keyword evidence="3" id="KW-0732">Signal</keyword>
<dbReference type="CDD" id="cd07061">
    <property type="entry name" value="HP_HAP_like"/>
    <property type="match status" value="2"/>
</dbReference>
<evidence type="ECO:0008006" key="6">
    <source>
        <dbReference type="Google" id="ProtNLM"/>
    </source>
</evidence>
<dbReference type="Pfam" id="PF00328">
    <property type="entry name" value="His_Phos_2"/>
    <property type="match status" value="2"/>
</dbReference>
<evidence type="ECO:0000256" key="2">
    <source>
        <dbReference type="ARBA" id="ARBA00005375"/>
    </source>
</evidence>
<evidence type="ECO:0000313" key="5">
    <source>
        <dbReference type="Proteomes" id="UP000005237"/>
    </source>
</evidence>
<dbReference type="Gene3D" id="3.40.50.1240">
    <property type="entry name" value="Phosphoglycerate mutase-like"/>
    <property type="match status" value="2"/>
</dbReference>
<dbReference type="PANTHER" id="PTHR11567:SF206">
    <property type="entry name" value="HISTIDINE ACID PHOSPHATASE-RELATED"/>
    <property type="match status" value="1"/>
</dbReference>
<dbReference type="AlphaFoldDB" id="A0A8R1HJZ3"/>